<dbReference type="RefSeq" id="WP_114453888.1">
    <property type="nucleotide sequence ID" value="NZ_QPJC01000009.1"/>
</dbReference>
<evidence type="ECO:0000256" key="4">
    <source>
        <dbReference type="SAM" id="Phobius"/>
    </source>
</evidence>
<sequence length="310" mass="32521">MSYDVVVIGGGAAGLAAGMMLGRSRRRVLVVDAGGPRNAPSEHLHGFLSRDGASPSELLATGRDELSKYGGEFRTAEVTGIEPADGGFIVQADGAEISSRCVLVATGLRDELPDVPGLRQQWGHGVLHCPYCHGYEVADEPIAVLGGDNRPFTMHQAQLVRQWSADVTFFPHQITLSDDERARLAARGVRIVEGKVSQVVAGETGVSGIELDGGETVACSTVFVGPRFIPRHDLLIELGCAQDDNGWVRTDPSGKTAIDGVWAAGNVVDNPAQLINAASAGSTAAIAINHYLLADDIDRAVAEHGATTPA</sequence>
<dbReference type="PRINTS" id="PR00368">
    <property type="entry name" value="FADPNR"/>
</dbReference>
<accession>A0A368VLA7</accession>
<evidence type="ECO:0000313" key="7">
    <source>
        <dbReference type="Proteomes" id="UP000253495"/>
    </source>
</evidence>
<dbReference type="OrthoDB" id="9786503at2"/>
<keyword evidence="4" id="KW-0812">Transmembrane</keyword>
<keyword evidence="4" id="KW-1133">Transmembrane helix</keyword>
<dbReference type="InterPro" id="IPR050097">
    <property type="entry name" value="Ferredoxin-NADP_redctase_2"/>
</dbReference>
<dbReference type="InterPro" id="IPR023753">
    <property type="entry name" value="FAD/NAD-binding_dom"/>
</dbReference>
<comment type="caution">
    <text evidence="6">The sequence shown here is derived from an EMBL/GenBank/DDBJ whole genome shotgun (WGS) entry which is preliminary data.</text>
</comment>
<feature type="domain" description="FAD/NAD(P)-binding" evidence="5">
    <location>
        <begin position="3"/>
        <end position="281"/>
    </location>
</feature>
<dbReference type="PRINTS" id="PR00469">
    <property type="entry name" value="PNDRDTASEII"/>
</dbReference>
<evidence type="ECO:0000256" key="3">
    <source>
        <dbReference type="ARBA" id="ARBA00048132"/>
    </source>
</evidence>
<evidence type="ECO:0000313" key="6">
    <source>
        <dbReference type="EMBL" id="RCW41094.1"/>
    </source>
</evidence>
<keyword evidence="4" id="KW-0472">Membrane</keyword>
<evidence type="ECO:0000259" key="5">
    <source>
        <dbReference type="Pfam" id="PF07992"/>
    </source>
</evidence>
<feature type="transmembrane region" description="Helical" evidence="4">
    <location>
        <begin position="6"/>
        <end position="22"/>
    </location>
</feature>
<keyword evidence="2" id="KW-0560">Oxidoreductase</keyword>
<keyword evidence="7" id="KW-1185">Reference proteome</keyword>
<keyword evidence="1" id="KW-0285">Flavoprotein</keyword>
<name>A0A368VLA7_9ACTN</name>
<protein>
    <submittedName>
        <fullName evidence="6">Thioredoxin reductase (NADPH)</fullName>
    </submittedName>
</protein>
<organism evidence="6 7">
    <name type="scientific">Halopolyspora algeriensis</name>
    <dbReference type="NCBI Taxonomy" id="1500506"/>
    <lineage>
        <taxon>Bacteria</taxon>
        <taxon>Bacillati</taxon>
        <taxon>Actinomycetota</taxon>
        <taxon>Actinomycetes</taxon>
        <taxon>Actinomycetes incertae sedis</taxon>
        <taxon>Halopolyspora</taxon>
    </lineage>
</organism>
<dbReference type="Gene3D" id="3.50.50.60">
    <property type="entry name" value="FAD/NAD(P)-binding domain"/>
    <property type="match status" value="2"/>
</dbReference>
<evidence type="ECO:0000256" key="2">
    <source>
        <dbReference type="ARBA" id="ARBA00023002"/>
    </source>
</evidence>
<dbReference type="PANTHER" id="PTHR48105">
    <property type="entry name" value="THIOREDOXIN REDUCTASE 1-RELATED-RELATED"/>
    <property type="match status" value="1"/>
</dbReference>
<gene>
    <name evidence="6" type="ORF">DFQ14_109171</name>
</gene>
<proteinExistence type="predicted"/>
<reference evidence="6 7" key="1">
    <citation type="submission" date="2018-07" db="EMBL/GenBank/DDBJ databases">
        <title>Genomic Encyclopedia of Type Strains, Phase III (KMG-III): the genomes of soil and plant-associated and newly described type strains.</title>
        <authorList>
            <person name="Whitman W."/>
        </authorList>
    </citation>
    <scope>NUCLEOTIDE SEQUENCE [LARGE SCALE GENOMIC DNA]</scope>
    <source>
        <strain evidence="6 7">CECT 8575</strain>
    </source>
</reference>
<dbReference type="InterPro" id="IPR036188">
    <property type="entry name" value="FAD/NAD-bd_sf"/>
</dbReference>
<dbReference type="Proteomes" id="UP000253495">
    <property type="component" value="Unassembled WGS sequence"/>
</dbReference>
<dbReference type="Pfam" id="PF07992">
    <property type="entry name" value="Pyr_redox_2"/>
    <property type="match status" value="1"/>
</dbReference>
<evidence type="ECO:0000256" key="1">
    <source>
        <dbReference type="ARBA" id="ARBA00022630"/>
    </source>
</evidence>
<dbReference type="GO" id="GO:0004791">
    <property type="term" value="F:thioredoxin-disulfide reductase (NADPH) activity"/>
    <property type="evidence" value="ECO:0007669"/>
    <property type="project" value="UniProtKB-EC"/>
</dbReference>
<dbReference type="SUPFAM" id="SSF51905">
    <property type="entry name" value="FAD/NAD(P)-binding domain"/>
    <property type="match status" value="1"/>
</dbReference>
<comment type="catalytic activity">
    <reaction evidence="3">
        <text>[thioredoxin]-dithiol + NADP(+) = [thioredoxin]-disulfide + NADPH + H(+)</text>
        <dbReference type="Rhea" id="RHEA:20345"/>
        <dbReference type="Rhea" id="RHEA-COMP:10698"/>
        <dbReference type="Rhea" id="RHEA-COMP:10700"/>
        <dbReference type="ChEBI" id="CHEBI:15378"/>
        <dbReference type="ChEBI" id="CHEBI:29950"/>
        <dbReference type="ChEBI" id="CHEBI:50058"/>
        <dbReference type="ChEBI" id="CHEBI:57783"/>
        <dbReference type="ChEBI" id="CHEBI:58349"/>
        <dbReference type="EC" id="1.8.1.9"/>
    </reaction>
</comment>
<dbReference type="AlphaFoldDB" id="A0A368VLA7"/>
<dbReference type="EMBL" id="QPJC01000009">
    <property type="protein sequence ID" value="RCW41094.1"/>
    <property type="molecule type" value="Genomic_DNA"/>
</dbReference>